<comment type="caution">
    <text evidence="1">The sequence shown here is derived from an EMBL/GenBank/DDBJ whole genome shotgun (WGS) entry which is preliminary data.</text>
</comment>
<evidence type="ECO:0000313" key="1">
    <source>
        <dbReference type="EMBL" id="OEG10871.1"/>
    </source>
</evidence>
<accession>A0A1E5GDZ3</accession>
<evidence type="ECO:0000313" key="2">
    <source>
        <dbReference type="Proteomes" id="UP000094068"/>
    </source>
</evidence>
<keyword evidence="2" id="KW-1185">Reference proteome</keyword>
<proteinExistence type="predicted"/>
<dbReference type="OrthoDB" id="2187794at2"/>
<dbReference type="AlphaFoldDB" id="A0A1E5GDZ3"/>
<organism evidence="1 2">
    <name type="scientific">Enterococcus ureasiticus</name>
    <dbReference type="NCBI Taxonomy" id="903984"/>
    <lineage>
        <taxon>Bacteria</taxon>
        <taxon>Bacillati</taxon>
        <taxon>Bacillota</taxon>
        <taxon>Bacilli</taxon>
        <taxon>Lactobacillales</taxon>
        <taxon>Enterococcaceae</taxon>
        <taxon>Enterococcus</taxon>
    </lineage>
</organism>
<dbReference type="Proteomes" id="UP000094068">
    <property type="component" value="Unassembled WGS sequence"/>
</dbReference>
<dbReference type="EMBL" id="MIJZ01000014">
    <property type="protein sequence ID" value="OEG10871.1"/>
    <property type="molecule type" value="Genomic_DNA"/>
</dbReference>
<dbReference type="RefSeq" id="WP_069646625.1">
    <property type="nucleotide sequence ID" value="NZ_MIJZ01000014.1"/>
</dbReference>
<protein>
    <submittedName>
        <fullName evidence="1">Uncharacterized protein</fullName>
    </submittedName>
</protein>
<reference evidence="2" key="1">
    <citation type="submission" date="2016-09" db="EMBL/GenBank/DDBJ databases">
        <authorList>
            <person name="Gulvik C.A."/>
        </authorList>
    </citation>
    <scope>NUCLEOTIDE SEQUENCE [LARGE SCALE GENOMIC DNA]</scope>
    <source>
        <strain evidence="2">DSM 23328</strain>
    </source>
</reference>
<gene>
    <name evidence="1" type="ORF">BCR21_11310</name>
</gene>
<name>A0A1E5GDZ3_9ENTE</name>
<sequence length="92" mass="11054">MEKSIKCVKAIPYQDILDLKEVLERMQSWEKPLLLLNDFFSDQNIPVNKKKIIREYYACRKIYHSYFKEVESMLQILDKQICVLTEKQSIPI</sequence>